<dbReference type="SMART" id="SM00066">
    <property type="entry name" value="GAL4"/>
    <property type="match status" value="1"/>
</dbReference>
<keyword evidence="5" id="KW-0539">Nucleus</keyword>
<dbReference type="EMBL" id="ML736186">
    <property type="protein sequence ID" value="KAE8380074.1"/>
    <property type="molecule type" value="Genomic_DNA"/>
</dbReference>
<evidence type="ECO:0000256" key="2">
    <source>
        <dbReference type="ARBA" id="ARBA00023015"/>
    </source>
</evidence>
<dbReference type="PANTHER" id="PTHR47424:SF4">
    <property type="entry name" value="ZN(II)2CYS6 TRANSCRIPTION FACTOR (EUROFUNG)"/>
    <property type="match status" value="1"/>
</dbReference>
<dbReference type="Pfam" id="PF04082">
    <property type="entry name" value="Fungal_trans"/>
    <property type="match status" value="1"/>
</dbReference>
<dbReference type="CDD" id="cd00067">
    <property type="entry name" value="GAL4"/>
    <property type="match status" value="1"/>
</dbReference>
<keyword evidence="3" id="KW-0238">DNA-binding</keyword>
<dbReference type="InterPro" id="IPR036864">
    <property type="entry name" value="Zn2-C6_fun-type_DNA-bd_sf"/>
</dbReference>
<dbReference type="Gene3D" id="4.10.240.10">
    <property type="entry name" value="Zn(2)-C6 fungal-type DNA-binding domain"/>
    <property type="match status" value="1"/>
</dbReference>
<evidence type="ECO:0000256" key="3">
    <source>
        <dbReference type="ARBA" id="ARBA00023125"/>
    </source>
</evidence>
<feature type="domain" description="Zn(2)-C6 fungal-type" evidence="6">
    <location>
        <begin position="14"/>
        <end position="47"/>
    </location>
</feature>
<dbReference type="GO" id="GO:0008270">
    <property type="term" value="F:zinc ion binding"/>
    <property type="evidence" value="ECO:0007669"/>
    <property type="project" value="InterPro"/>
</dbReference>
<dbReference type="OrthoDB" id="424974at2759"/>
<dbReference type="Pfam" id="PF00172">
    <property type="entry name" value="Zn_clus"/>
    <property type="match status" value="1"/>
</dbReference>
<dbReference type="GO" id="GO:0005634">
    <property type="term" value="C:nucleus"/>
    <property type="evidence" value="ECO:0007669"/>
    <property type="project" value="TreeGrafter"/>
</dbReference>
<dbReference type="GO" id="GO:0000435">
    <property type="term" value="P:positive regulation of transcription from RNA polymerase II promoter by galactose"/>
    <property type="evidence" value="ECO:0007669"/>
    <property type="project" value="TreeGrafter"/>
</dbReference>
<evidence type="ECO:0000313" key="7">
    <source>
        <dbReference type="EMBL" id="KAE8380074.1"/>
    </source>
</evidence>
<dbReference type="GO" id="GO:0006351">
    <property type="term" value="P:DNA-templated transcription"/>
    <property type="evidence" value="ECO:0007669"/>
    <property type="project" value="InterPro"/>
</dbReference>
<sequence>MSKTFRKRLKIATACDSCRARKTKCDGGHARSCSLCVKRDAALTCRYTKDRGDEITSENLLHKQPNKPSALAPPPAPQCFDMPADETAPLTEAHTSIGPIPGPVLSYNRHVPFQETRRGSSRPIDPGLRTGKMLYADAMNGIVGDRSPTPEAFGNSSAGSFMRQIKAAIDSRLGVTQSANLPQPESPHSRGCREHKKLSLEYSACLSLPPRRLADHFMQCYWDLNWVLYPFVNRCDTEADYRPVWSGDVLKYDERTFMCILNMLFALGSQYSDALLYDSLNDVVSTEATQCLLLMGVWLQSTSNVHESWMTIGQAIRMVQSVGLHLPQYYERLHSMRQKEFARRIWHGCVSLDRVLSMTFGRPGMIPKWLSDSTPLPAMIDDEFLDSQTDSSAIRPDSQPAIMAFTVKTLELYEIMNDTLVELYMKTGERGDRVRELTRILELDERLQTWKKSLPSQLQDCSTDHPIFQRQASITHLRYLHVRILLFRPAHAQSCIQGTSAHSAGSHDESLSQLMFNQCSSICYKVAHDLIGLYSASLNLGDLLGPLPAWWYSILYIYTAATVILAERLTTVASGEPRSSHELAISQTWESAIRILKAYSMVGESADRYVAALEILSAKLPTDFGRAYPAVDMSNDSNPDGRGTKSPVAEWDPGYGLFGVDDLIWLNTVSGNLY</sequence>
<evidence type="ECO:0000313" key="8">
    <source>
        <dbReference type="Proteomes" id="UP000326198"/>
    </source>
</evidence>
<dbReference type="PANTHER" id="PTHR47424">
    <property type="entry name" value="REGULATORY PROTEIN GAL4"/>
    <property type="match status" value="1"/>
</dbReference>
<dbReference type="GO" id="GO:0000978">
    <property type="term" value="F:RNA polymerase II cis-regulatory region sequence-specific DNA binding"/>
    <property type="evidence" value="ECO:0007669"/>
    <property type="project" value="TreeGrafter"/>
</dbReference>
<dbReference type="PROSITE" id="PS50048">
    <property type="entry name" value="ZN2_CY6_FUNGAL_2"/>
    <property type="match status" value="1"/>
</dbReference>
<dbReference type="InterPro" id="IPR001138">
    <property type="entry name" value="Zn2Cys6_DnaBD"/>
</dbReference>
<reference evidence="7 8" key="1">
    <citation type="submission" date="2019-04" db="EMBL/GenBank/DDBJ databases">
        <title>Friends and foes A comparative genomics studyof 23 Aspergillus species from section Flavi.</title>
        <authorList>
            <consortium name="DOE Joint Genome Institute"/>
            <person name="Kjaerbolling I."/>
            <person name="Vesth T."/>
            <person name="Frisvad J.C."/>
            <person name="Nybo J.L."/>
            <person name="Theobald S."/>
            <person name="Kildgaard S."/>
            <person name="Isbrandt T."/>
            <person name="Kuo A."/>
            <person name="Sato A."/>
            <person name="Lyhne E.K."/>
            <person name="Kogle M.E."/>
            <person name="Wiebenga A."/>
            <person name="Kun R.S."/>
            <person name="Lubbers R.J."/>
            <person name="Makela M.R."/>
            <person name="Barry K."/>
            <person name="Chovatia M."/>
            <person name="Clum A."/>
            <person name="Daum C."/>
            <person name="Haridas S."/>
            <person name="He G."/>
            <person name="LaButti K."/>
            <person name="Lipzen A."/>
            <person name="Mondo S."/>
            <person name="Riley R."/>
            <person name="Salamov A."/>
            <person name="Simmons B.A."/>
            <person name="Magnuson J.K."/>
            <person name="Henrissat B."/>
            <person name="Mortensen U.H."/>
            <person name="Larsen T.O."/>
            <person name="Devries R.P."/>
            <person name="Grigoriev I.V."/>
            <person name="Machida M."/>
            <person name="Baker S.E."/>
            <person name="Andersen M.R."/>
        </authorList>
    </citation>
    <scope>NUCLEOTIDE SEQUENCE [LARGE SCALE GENOMIC DNA]</scope>
    <source>
        <strain evidence="7 8">IBT 29228</strain>
    </source>
</reference>
<keyword evidence="8" id="KW-1185">Reference proteome</keyword>
<protein>
    <submittedName>
        <fullName evidence="7">Fungal-specific transcription factor domain-containing protein</fullName>
    </submittedName>
</protein>
<accession>A0A5N7BE71</accession>
<evidence type="ECO:0000259" key="6">
    <source>
        <dbReference type="PROSITE" id="PS50048"/>
    </source>
</evidence>
<dbReference type="Proteomes" id="UP000326198">
    <property type="component" value="Unassembled WGS sequence"/>
</dbReference>
<dbReference type="PROSITE" id="PS00463">
    <property type="entry name" value="ZN2_CY6_FUNGAL_1"/>
    <property type="match status" value="1"/>
</dbReference>
<keyword evidence="1" id="KW-0479">Metal-binding</keyword>
<gene>
    <name evidence="7" type="ORF">BDV26DRAFT_279871</name>
</gene>
<keyword evidence="4" id="KW-0804">Transcription</keyword>
<name>A0A5N7BE71_9EURO</name>
<evidence type="ECO:0000256" key="4">
    <source>
        <dbReference type="ARBA" id="ARBA00023163"/>
    </source>
</evidence>
<evidence type="ECO:0000256" key="1">
    <source>
        <dbReference type="ARBA" id="ARBA00022723"/>
    </source>
</evidence>
<dbReference type="CDD" id="cd12148">
    <property type="entry name" value="fungal_TF_MHR"/>
    <property type="match status" value="1"/>
</dbReference>
<dbReference type="AlphaFoldDB" id="A0A5N7BE71"/>
<dbReference type="SUPFAM" id="SSF57701">
    <property type="entry name" value="Zn2/Cys6 DNA-binding domain"/>
    <property type="match status" value="1"/>
</dbReference>
<keyword evidence="2" id="KW-0805">Transcription regulation</keyword>
<evidence type="ECO:0000256" key="5">
    <source>
        <dbReference type="ARBA" id="ARBA00023242"/>
    </source>
</evidence>
<dbReference type="InterPro" id="IPR051127">
    <property type="entry name" value="Fungal_SecMet_Regulators"/>
</dbReference>
<dbReference type="GO" id="GO:0000981">
    <property type="term" value="F:DNA-binding transcription factor activity, RNA polymerase II-specific"/>
    <property type="evidence" value="ECO:0007669"/>
    <property type="project" value="InterPro"/>
</dbReference>
<organism evidence="7 8">
    <name type="scientific">Aspergillus bertholletiae</name>
    <dbReference type="NCBI Taxonomy" id="1226010"/>
    <lineage>
        <taxon>Eukaryota</taxon>
        <taxon>Fungi</taxon>
        <taxon>Dikarya</taxon>
        <taxon>Ascomycota</taxon>
        <taxon>Pezizomycotina</taxon>
        <taxon>Eurotiomycetes</taxon>
        <taxon>Eurotiomycetidae</taxon>
        <taxon>Eurotiales</taxon>
        <taxon>Aspergillaceae</taxon>
        <taxon>Aspergillus</taxon>
        <taxon>Aspergillus subgen. Circumdati</taxon>
    </lineage>
</organism>
<proteinExistence type="predicted"/>
<dbReference type="SMART" id="SM00906">
    <property type="entry name" value="Fungal_trans"/>
    <property type="match status" value="1"/>
</dbReference>
<dbReference type="InterPro" id="IPR007219">
    <property type="entry name" value="XnlR_reg_dom"/>
</dbReference>